<accession>A0ABQ3VFL2</accession>
<dbReference type="Gene3D" id="3.90.330.10">
    <property type="entry name" value="Nitrile hydratase alpha /Thiocyanate hydrolase gamma"/>
    <property type="match status" value="1"/>
</dbReference>
<reference evidence="3 4" key="1">
    <citation type="journal article" date="2021" name="Int. J. Syst. Evol. Microbiol.">
        <title>Reticulibacter mediterranei gen. nov., sp. nov., within the new family Reticulibacteraceae fam. nov., and Ktedonospora formicarum gen. nov., sp. nov., Ktedonobacter robiniae sp. nov., Dictyobacter formicarum sp. nov. and Dictyobacter arantiisoli sp. nov., belonging to the class Ktedonobacteria.</title>
        <authorList>
            <person name="Yabe S."/>
            <person name="Zheng Y."/>
            <person name="Wang C.M."/>
            <person name="Sakai Y."/>
            <person name="Abe K."/>
            <person name="Yokota A."/>
            <person name="Donadio S."/>
            <person name="Cavaletti L."/>
            <person name="Monciardini P."/>
        </authorList>
    </citation>
    <scope>NUCLEOTIDE SEQUENCE [LARGE SCALE GENOMIC DNA]</scope>
    <source>
        <strain evidence="3 4">SOSP1-9</strain>
    </source>
</reference>
<evidence type="ECO:0000313" key="4">
    <source>
        <dbReference type="Proteomes" id="UP000635565"/>
    </source>
</evidence>
<protein>
    <recommendedName>
        <fullName evidence="2">Nitrile hydratase alpha/Thiocyanate hydrolase gamma domain-containing protein</fullName>
    </recommendedName>
</protein>
<sequence>MSQHNQVDKQIIDKAMRDASFRQRLLNDPKRALKEAFGIDVPAGTNIHVHEESAHDIHLTIPAAQPKGGRELSEAELTSAVGGMYKSDPDGISKCCTCGASTAQTFKSFQKGCGCI</sequence>
<feature type="domain" description="Nitrile hydratase alpha/Thiocyanate hydrolase gamma" evidence="2">
    <location>
        <begin position="17"/>
        <end position="81"/>
    </location>
</feature>
<dbReference type="InterPro" id="IPR004232">
    <property type="entry name" value="CN_Hdrtase_a/SCN_Hdrlase_g"/>
</dbReference>
<keyword evidence="4" id="KW-1185">Reference proteome</keyword>
<gene>
    <name evidence="3" type="ORF">KSZ_29630</name>
</gene>
<dbReference type="InterPro" id="IPR022513">
    <property type="entry name" value="TOMM_pelo"/>
</dbReference>
<comment type="caution">
    <text evidence="3">The sequence shown here is derived from an EMBL/GenBank/DDBJ whole genome shotgun (WGS) entry which is preliminary data.</text>
</comment>
<evidence type="ECO:0000256" key="1">
    <source>
        <dbReference type="ARBA" id="ARBA00022723"/>
    </source>
</evidence>
<evidence type="ECO:0000313" key="3">
    <source>
        <dbReference type="EMBL" id="GHO84957.1"/>
    </source>
</evidence>
<dbReference type="Proteomes" id="UP000635565">
    <property type="component" value="Unassembled WGS sequence"/>
</dbReference>
<organism evidence="3 4">
    <name type="scientific">Dictyobacter formicarum</name>
    <dbReference type="NCBI Taxonomy" id="2778368"/>
    <lineage>
        <taxon>Bacteria</taxon>
        <taxon>Bacillati</taxon>
        <taxon>Chloroflexota</taxon>
        <taxon>Ktedonobacteria</taxon>
        <taxon>Ktedonobacterales</taxon>
        <taxon>Dictyobacteraceae</taxon>
        <taxon>Dictyobacter</taxon>
    </lineage>
</organism>
<keyword evidence="1" id="KW-0479">Metal-binding</keyword>
<dbReference type="SUPFAM" id="SSF56209">
    <property type="entry name" value="Nitrile hydratase alpha chain"/>
    <property type="match status" value="1"/>
</dbReference>
<evidence type="ECO:0000259" key="2">
    <source>
        <dbReference type="Pfam" id="PF02979"/>
    </source>
</evidence>
<proteinExistence type="predicted"/>
<dbReference type="EMBL" id="BNJJ01000007">
    <property type="protein sequence ID" value="GHO84957.1"/>
    <property type="molecule type" value="Genomic_DNA"/>
</dbReference>
<name>A0ABQ3VFL2_9CHLR</name>
<dbReference type="RefSeq" id="WP_201362578.1">
    <property type="nucleotide sequence ID" value="NZ_BNJJ01000007.1"/>
</dbReference>
<dbReference type="InterPro" id="IPR036648">
    <property type="entry name" value="CN_Hdrase_a/SCN_Hdrase_g_sf"/>
</dbReference>
<dbReference type="NCBIfam" id="TIGR03793">
    <property type="entry name" value="leader_NHLP"/>
    <property type="match status" value="1"/>
</dbReference>
<dbReference type="Pfam" id="PF02979">
    <property type="entry name" value="NHase_alpha"/>
    <property type="match status" value="1"/>
</dbReference>